<name>A0A9N9NB65_9GLOM</name>
<comment type="caution">
    <text evidence="1">The sequence shown here is derived from an EMBL/GenBank/DDBJ whole genome shotgun (WGS) entry which is preliminary data.</text>
</comment>
<organism evidence="1 2">
    <name type="scientific">Funneliformis caledonium</name>
    <dbReference type="NCBI Taxonomy" id="1117310"/>
    <lineage>
        <taxon>Eukaryota</taxon>
        <taxon>Fungi</taxon>
        <taxon>Fungi incertae sedis</taxon>
        <taxon>Mucoromycota</taxon>
        <taxon>Glomeromycotina</taxon>
        <taxon>Glomeromycetes</taxon>
        <taxon>Glomerales</taxon>
        <taxon>Glomeraceae</taxon>
        <taxon>Funneliformis</taxon>
    </lineage>
</organism>
<accession>A0A9N9NB65</accession>
<gene>
    <name evidence="1" type="ORF">FCALED_LOCUS14301</name>
</gene>
<proteinExistence type="predicted"/>
<dbReference type="EMBL" id="CAJVPQ010009927">
    <property type="protein sequence ID" value="CAG8719044.1"/>
    <property type="molecule type" value="Genomic_DNA"/>
</dbReference>
<feature type="non-terminal residue" evidence="1">
    <location>
        <position position="47"/>
    </location>
</feature>
<evidence type="ECO:0000313" key="2">
    <source>
        <dbReference type="Proteomes" id="UP000789570"/>
    </source>
</evidence>
<evidence type="ECO:0000313" key="1">
    <source>
        <dbReference type="EMBL" id="CAG8719044.1"/>
    </source>
</evidence>
<reference evidence="1" key="1">
    <citation type="submission" date="2021-06" db="EMBL/GenBank/DDBJ databases">
        <authorList>
            <person name="Kallberg Y."/>
            <person name="Tangrot J."/>
            <person name="Rosling A."/>
        </authorList>
    </citation>
    <scope>NUCLEOTIDE SEQUENCE</scope>
    <source>
        <strain evidence="1">UK204</strain>
    </source>
</reference>
<sequence>KASTSVVEFFDCKAFRDPNTRKYCAIIQYASDGSLKEYLKSDYYKTS</sequence>
<dbReference type="OrthoDB" id="2441719at2759"/>
<dbReference type="Proteomes" id="UP000789570">
    <property type="component" value="Unassembled WGS sequence"/>
</dbReference>
<feature type="non-terminal residue" evidence="1">
    <location>
        <position position="1"/>
    </location>
</feature>
<keyword evidence="2" id="KW-1185">Reference proteome</keyword>
<protein>
    <submittedName>
        <fullName evidence="1">13477_t:CDS:1</fullName>
    </submittedName>
</protein>
<dbReference type="AlphaFoldDB" id="A0A9N9NB65"/>